<accession>A0AAV7ITI2</accession>
<proteinExistence type="predicted"/>
<sequence length="1732" mass="197128">MRASNKKNMPNIDTNLITSITSFVENLDLIIKEFQDNFDKVYTLYLTTVEERNKAAKGSTLSVRMPTKSFEKVSRIYDYVSKTLNDFSKVFLHDFSDIVEIMLELNSLKEKHQMLSIELSLDKDFLNEDQVYRKENRISKVKSDYDNLVTEFEIRNKELTALKKNLARQVLIYHCLKTGRKFLLNLKGELAEFKYFIELDSKKYSDMIGEYYQLFDDQLKKLTLTPIKELNESFAPSKVNFASKKTFNGLNPEESRNLASQKTFAELNPEESAAKYRKVVEEIKPSQIDPPRSFAEQSKNFKFQFIPEVKKERKEPKKMETDATGPTLAKMMKPENEGFKFKLTVPKEPEIASSEAPRRRSAEEIEHRWKLLKTANDAPSLNLTVIENLVRTNEDSESNHVKLVNLALPLPSEIDRTKEELRVISRELNAMEKKKIVKMLYARLIEEYHDLKSHLILLKYWKKEIKIKLDSPDVLRKPIDYEFIPLENIPLITEEKMELVIKYLYETMVRNLTIDNNNVSDSQMFKKFESNYPELMMVKDFRTFVGDYKNWKRQIVKPDIDLSTEEASTLVLEYLRHEVLASMITMNYLNFLRGDFCYKYDHSSGYSEKRFYALVVTAVNRYIEIAWASNGNTLMIVKKLKKVGFSVTYEDMIAPLARKISSYFAILSMDNYKILQITMDEDRHILRKNAQEPTVEEIEGFKKLKLPLIEKKNRSENNYYQLVQKQKILEMDINESMAALISFFDNIKINISIFRREFTQAYESFTKEASASSTYQKNEIIRTNDPKHSIVTDLYKFFMNLLTNFMTSFTQEYTETLLMAIDISNLKESYKDIYMRYSNFDDMDIDHLYQLDRKVRRIIDRHNKLALKYNARIRHFETLRRNILNGTLVYNSVKKRFAVSVSDKLIRFQQIIASDVKFRRIPVNIGSVQQFPQAMENVASKFEFAEISPLGESNLRFLPRETPKGRKRKPEDSDSDKSGSEVQEERPKIKRGARRTKGFAKVKPLDARKKEVEDLMKTIVPDRCQNLLTQTLESLEAILPYKLETFVGYIKILKEDQGVAKTSTIVEEILQTPNAKFPPIKAYGLTNPEGDLNPSVKTDPPPKVKKIAQELALANEYNRLQAENDVKIIILEDGIAEIEAFGKSVDLLYLLDDSYTLTDCDEFMGKLCEFLLKAFEEARDKFPGVLKKIHINDNPPMGDLKDYHNRSSDAKELLVKRDQLECQMRNSFSLYNNAVKKRNSSISDAEIQIMKNRIPKFVETCVQNINDKIKDLEQEVKVLDAKIRVIYMEKKKAAAKRKKKTLLKIAAEAAAKAAKTAADEAVAAAATAAAAVTSGDAAGAIAAASTASAAATAATSASNAAAAAIRKAAAVTSGKAAATSGKAAATSGKAAANSRNPAVVAARAAVAAVNAANAAAASAATFGHVAATSGDSAATIPDDVSATSGNAAAISDDVSATSGNAAAISDDVSATFDDAAATSDDDDVIMADDNDIKSNDDTVTAAAAVASSVRKDSPYIYDRNPTIVSKEYRSARLTKKHASNIKSYDPEVLSKVVDELTIKIFKQVQEQTEEKKLRSRSKKYDTMGDCRNIHLMNQYFDNEFKKFLEDWKDKIKIDSMDITDYKEISEIQKKLENIEKTGKLVKKSSEIALSLVLRRSFDDDNEELVNLQIEYLSLALIMVYLQVNYYDYQRDKVIQSKIENKDAKVDELMAEIEYADKCLQFVIVKLEKMIPE</sequence>
<feature type="region of interest" description="Disordered" evidence="2">
    <location>
        <begin position="956"/>
        <end position="995"/>
    </location>
</feature>
<evidence type="ECO:0000313" key="4">
    <source>
        <dbReference type="Proteomes" id="UP000826195"/>
    </source>
</evidence>
<gene>
    <name evidence="3" type="ORF">KQX54_015318</name>
</gene>
<evidence type="ECO:0000256" key="2">
    <source>
        <dbReference type="SAM" id="MobiDB-lite"/>
    </source>
</evidence>
<organism evidence="3 4">
    <name type="scientific">Cotesia glomerata</name>
    <name type="common">Lepidopteran parasitic wasp</name>
    <name type="synonym">Apanteles glomeratus</name>
    <dbReference type="NCBI Taxonomy" id="32391"/>
    <lineage>
        <taxon>Eukaryota</taxon>
        <taxon>Metazoa</taxon>
        <taxon>Ecdysozoa</taxon>
        <taxon>Arthropoda</taxon>
        <taxon>Hexapoda</taxon>
        <taxon>Insecta</taxon>
        <taxon>Pterygota</taxon>
        <taxon>Neoptera</taxon>
        <taxon>Endopterygota</taxon>
        <taxon>Hymenoptera</taxon>
        <taxon>Apocrita</taxon>
        <taxon>Ichneumonoidea</taxon>
        <taxon>Braconidae</taxon>
        <taxon>Microgastrinae</taxon>
        <taxon>Cotesia</taxon>
    </lineage>
</organism>
<reference evidence="3 4" key="1">
    <citation type="journal article" date="2021" name="J. Hered.">
        <title>A chromosome-level genome assembly of the parasitoid wasp, Cotesia glomerata (Hymenoptera: Braconidae).</title>
        <authorList>
            <person name="Pinto B.J."/>
            <person name="Weis J.J."/>
            <person name="Gamble T."/>
            <person name="Ode P.J."/>
            <person name="Paul R."/>
            <person name="Zaspel J.M."/>
        </authorList>
    </citation>
    <scope>NUCLEOTIDE SEQUENCE [LARGE SCALE GENOMIC DNA]</scope>
    <source>
        <strain evidence="3">CgM1</strain>
    </source>
</reference>
<evidence type="ECO:0000256" key="1">
    <source>
        <dbReference type="SAM" id="Coils"/>
    </source>
</evidence>
<feature type="compositionally biased region" description="Basic and acidic residues" evidence="2">
    <location>
        <begin position="958"/>
        <end position="987"/>
    </location>
</feature>
<dbReference type="EMBL" id="JAHXZJ010001119">
    <property type="protein sequence ID" value="KAH0555112.1"/>
    <property type="molecule type" value="Genomic_DNA"/>
</dbReference>
<feature type="coiled-coil region" evidence="1">
    <location>
        <begin position="1262"/>
        <end position="1289"/>
    </location>
</feature>
<comment type="caution">
    <text evidence="3">The sequence shown here is derived from an EMBL/GenBank/DDBJ whole genome shotgun (WGS) entry which is preliminary data.</text>
</comment>
<keyword evidence="1" id="KW-0175">Coiled coil</keyword>
<keyword evidence="4" id="KW-1185">Reference proteome</keyword>
<protein>
    <submittedName>
        <fullName evidence="3">Uncharacterized protein</fullName>
    </submittedName>
</protein>
<name>A0AAV7ITI2_COTGL</name>
<evidence type="ECO:0000313" key="3">
    <source>
        <dbReference type="EMBL" id="KAH0555112.1"/>
    </source>
</evidence>
<dbReference type="Proteomes" id="UP000826195">
    <property type="component" value="Unassembled WGS sequence"/>
</dbReference>